<dbReference type="EMBL" id="QOQW01000017">
    <property type="protein sequence ID" value="RCK78957.1"/>
    <property type="molecule type" value="Genomic_DNA"/>
</dbReference>
<protein>
    <submittedName>
        <fullName evidence="2">Protein-N(5)-glutamine methyltransferase PrmC</fullName>
    </submittedName>
</protein>
<evidence type="ECO:0000313" key="3">
    <source>
        <dbReference type="Proteomes" id="UP000252355"/>
    </source>
</evidence>
<name>A0A367ZM77_9BACT</name>
<dbReference type="SUPFAM" id="SSF53335">
    <property type="entry name" value="S-adenosyl-L-methionine-dependent methyltransferases"/>
    <property type="match status" value="1"/>
</dbReference>
<evidence type="ECO:0000259" key="1">
    <source>
        <dbReference type="Pfam" id="PF05175"/>
    </source>
</evidence>
<dbReference type="Proteomes" id="UP000252355">
    <property type="component" value="Unassembled WGS sequence"/>
</dbReference>
<dbReference type="InterPro" id="IPR029063">
    <property type="entry name" value="SAM-dependent_MTases_sf"/>
</dbReference>
<dbReference type="PANTHER" id="PTHR43464:SF78">
    <property type="entry name" value="SLR1117 PROTEIN"/>
    <property type="match status" value="1"/>
</dbReference>
<comment type="caution">
    <text evidence="2">The sequence shown here is derived from an EMBL/GenBank/DDBJ whole genome shotgun (WGS) entry which is preliminary data.</text>
</comment>
<dbReference type="AlphaFoldDB" id="A0A367ZM77"/>
<dbReference type="PANTHER" id="PTHR43464">
    <property type="entry name" value="METHYLTRANSFERASE"/>
    <property type="match status" value="1"/>
</dbReference>
<sequence>MVIHQTPVGAIVEDGPPRLLSDHATAFTWAHLQVRWGDRVAEPGCGTGVLSLFCALAGAASVVGTDIDEEALAAARQNALANRLADRVAFRQGSLLEPVPGPLDLVVALLPHKPAPRPFDHRYFGGFDGTDLLRAVIEQAAARLVPGGRLVLYLNSIAHPRRVLAEFDRAFTVRKLAEKRRSFTVEEFDRLTPGMFAHLEARRAAGEAEFEEDADGLYFTARLYEGTRR</sequence>
<dbReference type="Gene3D" id="3.40.50.150">
    <property type="entry name" value="Vaccinia Virus protein VP39"/>
    <property type="match status" value="1"/>
</dbReference>
<keyword evidence="2" id="KW-0808">Transferase</keyword>
<dbReference type="GO" id="GO:0008168">
    <property type="term" value="F:methyltransferase activity"/>
    <property type="evidence" value="ECO:0007669"/>
    <property type="project" value="UniProtKB-KW"/>
</dbReference>
<dbReference type="InterPro" id="IPR007848">
    <property type="entry name" value="Small_mtfrase_dom"/>
</dbReference>
<keyword evidence="2" id="KW-0489">Methyltransferase</keyword>
<dbReference type="GO" id="GO:0032259">
    <property type="term" value="P:methylation"/>
    <property type="evidence" value="ECO:0007669"/>
    <property type="project" value="UniProtKB-KW"/>
</dbReference>
<dbReference type="Pfam" id="PF05175">
    <property type="entry name" value="MTS"/>
    <property type="match status" value="1"/>
</dbReference>
<reference evidence="2 3" key="1">
    <citation type="submission" date="2018-05" db="EMBL/GenBank/DDBJ databases">
        <title>A metagenomic window into the 2 km-deep terrestrial subsurface aquifer revealed taxonomically and functionally diverse microbial community comprising novel uncultured bacterial lineages.</title>
        <authorList>
            <person name="Kadnikov V.V."/>
            <person name="Mardanov A.V."/>
            <person name="Beletsky A.V."/>
            <person name="Banks D."/>
            <person name="Pimenov N.V."/>
            <person name="Frank Y.A."/>
            <person name="Karnachuk O.V."/>
            <person name="Ravin N.V."/>
        </authorList>
    </citation>
    <scope>NUCLEOTIDE SEQUENCE [LARGE SCALE GENOMIC DNA]</scope>
    <source>
        <strain evidence="2">BY5</strain>
    </source>
</reference>
<evidence type="ECO:0000313" key="2">
    <source>
        <dbReference type="EMBL" id="RCK78957.1"/>
    </source>
</evidence>
<accession>A0A367ZM77</accession>
<proteinExistence type="predicted"/>
<organism evidence="2 3">
    <name type="scientific">Candidatus Ozemobacter sibiricus</name>
    <dbReference type="NCBI Taxonomy" id="2268124"/>
    <lineage>
        <taxon>Bacteria</taxon>
        <taxon>Candidatus Ozemobacteria</taxon>
        <taxon>Candidatus Ozemobacterales</taxon>
        <taxon>Candidatus Ozemobacteraceae</taxon>
        <taxon>Candidatus Ozemobacter</taxon>
    </lineage>
</organism>
<feature type="domain" description="Methyltransferase small" evidence="1">
    <location>
        <begin position="22"/>
        <end position="185"/>
    </location>
</feature>
<dbReference type="CDD" id="cd02440">
    <property type="entry name" value="AdoMet_MTases"/>
    <property type="match status" value="1"/>
</dbReference>
<gene>
    <name evidence="2" type="ORF">OZSIB_0508</name>
</gene>